<gene>
    <name evidence="6" type="ORF">IAC58_04465</name>
</gene>
<dbReference type="PANTHER" id="PTHR33514:SF13">
    <property type="entry name" value="PROTEIN ABCI12, CHLOROPLASTIC"/>
    <property type="match status" value="1"/>
</dbReference>
<feature type="transmembrane region" description="Helical" evidence="5">
    <location>
        <begin position="208"/>
        <end position="230"/>
    </location>
</feature>
<dbReference type="AlphaFoldDB" id="A0A9D9DJU9"/>
<proteinExistence type="predicted"/>
<evidence type="ECO:0000313" key="7">
    <source>
        <dbReference type="Proteomes" id="UP000823613"/>
    </source>
</evidence>
<dbReference type="Pfam" id="PF02361">
    <property type="entry name" value="CbiQ"/>
    <property type="match status" value="1"/>
</dbReference>
<comment type="subcellular location">
    <subcellularLocation>
        <location evidence="1">Membrane</location>
        <topology evidence="1">Multi-pass membrane protein</topology>
    </subcellularLocation>
</comment>
<feature type="transmembrane region" description="Helical" evidence="5">
    <location>
        <begin position="21"/>
        <end position="39"/>
    </location>
</feature>
<dbReference type="GO" id="GO:0005886">
    <property type="term" value="C:plasma membrane"/>
    <property type="evidence" value="ECO:0007669"/>
    <property type="project" value="TreeGrafter"/>
</dbReference>
<reference evidence="6" key="2">
    <citation type="journal article" date="2021" name="PeerJ">
        <title>Extensive microbial diversity within the chicken gut microbiome revealed by metagenomics and culture.</title>
        <authorList>
            <person name="Gilroy R."/>
            <person name="Ravi A."/>
            <person name="Getino M."/>
            <person name="Pursley I."/>
            <person name="Horton D.L."/>
            <person name="Alikhan N.F."/>
            <person name="Baker D."/>
            <person name="Gharbi K."/>
            <person name="Hall N."/>
            <person name="Watson M."/>
            <person name="Adriaenssens E.M."/>
            <person name="Foster-Nyarko E."/>
            <person name="Jarju S."/>
            <person name="Secka A."/>
            <person name="Antonio M."/>
            <person name="Oren A."/>
            <person name="Chaudhuri R.R."/>
            <person name="La Ragione R."/>
            <person name="Hildebrand F."/>
            <person name="Pallen M.J."/>
        </authorList>
    </citation>
    <scope>NUCLEOTIDE SEQUENCE</scope>
    <source>
        <strain evidence="6">11159</strain>
    </source>
</reference>
<comment type="caution">
    <text evidence="6">The sequence shown here is derived from an EMBL/GenBank/DDBJ whole genome shotgun (WGS) entry which is preliminary data.</text>
</comment>
<keyword evidence="2 5" id="KW-0812">Transmembrane</keyword>
<organism evidence="6 7">
    <name type="scientific">Candidatus Onthovivens merdipullorum</name>
    <dbReference type="NCBI Taxonomy" id="2840889"/>
    <lineage>
        <taxon>Bacteria</taxon>
        <taxon>Bacillati</taxon>
        <taxon>Bacillota</taxon>
        <taxon>Bacilli</taxon>
        <taxon>Bacillales</taxon>
        <taxon>Candidatus Onthovivens</taxon>
    </lineage>
</organism>
<feature type="transmembrane region" description="Helical" evidence="5">
    <location>
        <begin position="251"/>
        <end position="273"/>
    </location>
</feature>
<evidence type="ECO:0000256" key="2">
    <source>
        <dbReference type="ARBA" id="ARBA00022692"/>
    </source>
</evidence>
<protein>
    <submittedName>
        <fullName evidence="6">Energy-coupling factor transporter transmembrane protein EcfT</fullName>
    </submittedName>
</protein>
<keyword evidence="3 5" id="KW-1133">Transmembrane helix</keyword>
<evidence type="ECO:0000256" key="3">
    <source>
        <dbReference type="ARBA" id="ARBA00022989"/>
    </source>
</evidence>
<feature type="transmembrane region" description="Helical" evidence="5">
    <location>
        <begin position="45"/>
        <end position="65"/>
    </location>
</feature>
<accession>A0A9D9DJU9</accession>
<feature type="transmembrane region" description="Helical" evidence="5">
    <location>
        <begin position="77"/>
        <end position="94"/>
    </location>
</feature>
<evidence type="ECO:0000256" key="5">
    <source>
        <dbReference type="SAM" id="Phobius"/>
    </source>
</evidence>
<evidence type="ECO:0000256" key="4">
    <source>
        <dbReference type="ARBA" id="ARBA00023136"/>
    </source>
</evidence>
<dbReference type="Proteomes" id="UP000823613">
    <property type="component" value="Unassembled WGS sequence"/>
</dbReference>
<dbReference type="CDD" id="cd16914">
    <property type="entry name" value="EcfT"/>
    <property type="match status" value="1"/>
</dbReference>
<evidence type="ECO:0000313" key="6">
    <source>
        <dbReference type="EMBL" id="MBO8427786.1"/>
    </source>
</evidence>
<sequence length="294" mass="34109">MSNIFGKFTHYNTIIHKCDPRIKIFGLILIMVICFLPYGNNYMNQLLILAVLGLFIFLTMIIAKINFLDLFKSLKMIWFMAIFLLIINVFIPYGNNEHPMIIFSNGYTLYWEGLLNTFMVLFRLILMIALTMILTSTTSPMDITYGFEWFMMPLKLIKFPTQVVAMTMSLALRFIPTLLEEANRIMKAQKSRGVDYQHGFLMKKLKSITTLIIPLLISCFSISDDLSLAMEARGYDPYSKRSRYRILKFSHYDLIVIIVLLLIVSFFIFIAVISNHYGINIIETLFPLTKGVTF</sequence>
<feature type="transmembrane region" description="Helical" evidence="5">
    <location>
        <begin position="114"/>
        <end position="135"/>
    </location>
</feature>
<name>A0A9D9DJU9_9BACL</name>
<dbReference type="InterPro" id="IPR003339">
    <property type="entry name" value="ABC/ECF_trnsptr_transmembrane"/>
</dbReference>
<evidence type="ECO:0000256" key="1">
    <source>
        <dbReference type="ARBA" id="ARBA00004141"/>
    </source>
</evidence>
<dbReference type="PANTHER" id="PTHR33514">
    <property type="entry name" value="PROTEIN ABCI12, CHLOROPLASTIC"/>
    <property type="match status" value="1"/>
</dbReference>
<dbReference type="EMBL" id="JADIMY010000086">
    <property type="protein sequence ID" value="MBO8427786.1"/>
    <property type="molecule type" value="Genomic_DNA"/>
</dbReference>
<keyword evidence="4 5" id="KW-0472">Membrane</keyword>
<reference evidence="6" key="1">
    <citation type="submission" date="2020-10" db="EMBL/GenBank/DDBJ databases">
        <authorList>
            <person name="Gilroy R."/>
        </authorList>
    </citation>
    <scope>NUCLEOTIDE SEQUENCE</scope>
    <source>
        <strain evidence="6">11159</strain>
    </source>
</reference>